<evidence type="ECO:0000256" key="3">
    <source>
        <dbReference type="ARBA" id="ARBA00022840"/>
    </source>
</evidence>
<feature type="domain" description="ABC transporter" evidence="4">
    <location>
        <begin position="5"/>
        <end position="234"/>
    </location>
</feature>
<dbReference type="EMBL" id="CP018889">
    <property type="protein sequence ID" value="AUI69600.1"/>
    <property type="molecule type" value="Genomic_DNA"/>
</dbReference>
<dbReference type="STRING" id="288004.AL038_10790"/>
<dbReference type="RefSeq" id="WP_062152719.1">
    <property type="nucleotide sequence ID" value="NZ_CP012373.2"/>
</dbReference>
<evidence type="ECO:0000256" key="2">
    <source>
        <dbReference type="ARBA" id="ARBA00022741"/>
    </source>
</evidence>
<keyword evidence="2" id="KW-0547">Nucleotide-binding</keyword>
<dbReference type="KEGG" id="blep:AL038_10790"/>
<dbReference type="CDD" id="cd03230">
    <property type="entry name" value="ABC_DR_subfamily_A"/>
    <property type="match status" value="1"/>
</dbReference>
<dbReference type="Gene3D" id="3.40.50.300">
    <property type="entry name" value="P-loop containing nucleotide triphosphate hydrolases"/>
    <property type="match status" value="1"/>
</dbReference>
<dbReference type="SMART" id="SM00382">
    <property type="entry name" value="AAA"/>
    <property type="match status" value="1"/>
</dbReference>
<dbReference type="Proteomes" id="UP000234271">
    <property type="component" value="Chromosome"/>
</dbReference>
<evidence type="ECO:0000259" key="4">
    <source>
        <dbReference type="PROSITE" id="PS50893"/>
    </source>
</evidence>
<dbReference type="InterPro" id="IPR003439">
    <property type="entry name" value="ABC_transporter-like_ATP-bd"/>
</dbReference>
<dbReference type="PANTHER" id="PTHR42711:SF10">
    <property type="entry name" value="ABC TRANSPORTER ATP-BINDING PROTEIN"/>
    <property type="match status" value="1"/>
</dbReference>
<name>A0A2N9YGH1_9GAMM</name>
<dbReference type="PANTHER" id="PTHR42711">
    <property type="entry name" value="ABC TRANSPORTER ATP-BINDING PROTEIN"/>
    <property type="match status" value="1"/>
</dbReference>
<evidence type="ECO:0000313" key="6">
    <source>
        <dbReference type="Proteomes" id="UP000234271"/>
    </source>
</evidence>
<accession>A0A2N9YGH1</accession>
<keyword evidence="1" id="KW-0813">Transport</keyword>
<dbReference type="PROSITE" id="PS00211">
    <property type="entry name" value="ABC_TRANSPORTER_1"/>
    <property type="match status" value="1"/>
</dbReference>
<dbReference type="OrthoDB" id="5560252at2"/>
<dbReference type="PROSITE" id="PS50893">
    <property type="entry name" value="ABC_TRANSPORTER_2"/>
    <property type="match status" value="1"/>
</dbReference>
<dbReference type="InterPro" id="IPR050763">
    <property type="entry name" value="ABC_transporter_ATP-binding"/>
</dbReference>
<gene>
    <name evidence="5" type="ORF">BLE401_13480</name>
</gene>
<keyword evidence="3 5" id="KW-0067">ATP-binding</keyword>
<keyword evidence="6" id="KW-1185">Reference proteome</keyword>
<dbReference type="InterPro" id="IPR017871">
    <property type="entry name" value="ABC_transporter-like_CS"/>
</dbReference>
<protein>
    <submittedName>
        <fullName evidence="5">ATP-binding cassette domain-containing protein</fullName>
    </submittedName>
</protein>
<organism evidence="5 6">
    <name type="scientific">Beggiatoa leptomitoformis</name>
    <dbReference type="NCBI Taxonomy" id="288004"/>
    <lineage>
        <taxon>Bacteria</taxon>
        <taxon>Pseudomonadati</taxon>
        <taxon>Pseudomonadota</taxon>
        <taxon>Gammaproteobacteria</taxon>
        <taxon>Thiotrichales</taxon>
        <taxon>Thiotrichaceae</taxon>
        <taxon>Beggiatoa</taxon>
    </lineage>
</organism>
<dbReference type="AlphaFoldDB" id="A0A2N9YGH1"/>
<dbReference type="GO" id="GO:0005524">
    <property type="term" value="F:ATP binding"/>
    <property type="evidence" value="ECO:0007669"/>
    <property type="project" value="UniProtKB-KW"/>
</dbReference>
<dbReference type="SUPFAM" id="SSF52540">
    <property type="entry name" value="P-loop containing nucleoside triphosphate hydrolases"/>
    <property type="match status" value="1"/>
</dbReference>
<evidence type="ECO:0000313" key="5">
    <source>
        <dbReference type="EMBL" id="AUI69600.1"/>
    </source>
</evidence>
<dbReference type="Pfam" id="PF00005">
    <property type="entry name" value="ABC_tran"/>
    <property type="match status" value="1"/>
</dbReference>
<evidence type="ECO:0000256" key="1">
    <source>
        <dbReference type="ARBA" id="ARBA00022448"/>
    </source>
</evidence>
<reference evidence="6" key="1">
    <citation type="submission" date="2016-12" db="EMBL/GenBank/DDBJ databases">
        <title>Complete Genome Sequence of Beggiatoa leptomitiformis D-401.</title>
        <authorList>
            <person name="Fomenkov A."/>
            <person name="Vincze T."/>
            <person name="Grabovich M."/>
            <person name="Anton B.P."/>
            <person name="Dubinina G."/>
            <person name="Orlova M."/>
            <person name="Belousova E."/>
            <person name="Roberts R.J."/>
        </authorList>
    </citation>
    <scope>NUCLEOTIDE SEQUENCE [LARGE SCALE GENOMIC DNA]</scope>
    <source>
        <strain evidence="6">D-401</strain>
    </source>
</reference>
<sequence>MTAAVHISQVRKKYRQITALNNVEFDIPQGSFFGLLGPNGAGKSTLINIIGGLVQATSGTVAILGHDVRQEWRKARQIIGVVPQELVYDPFFSIIEMLRLQSGYFGYGKENYAWIDELLDILSLTDKADTNLQYLSGGMKRRVLIAQALVHKPPVVILDEPTAGVDVELRQMLWAFTKLLHQKGHTIVLTTHYLEEAEALCERIAILNQGQLIALDDTQVLLSRHPYKQIALTLTTPLISINNLPQTLHDKVLSLEGTELVIQLHREHDRVSDVLDTIRLAGIHFADLKTTEPSLEDVFLGLTGRHLV</sequence>
<dbReference type="InterPro" id="IPR027417">
    <property type="entry name" value="P-loop_NTPase"/>
</dbReference>
<proteinExistence type="predicted"/>
<dbReference type="InterPro" id="IPR003593">
    <property type="entry name" value="AAA+_ATPase"/>
</dbReference>
<dbReference type="GO" id="GO:0016887">
    <property type="term" value="F:ATP hydrolysis activity"/>
    <property type="evidence" value="ECO:0007669"/>
    <property type="project" value="InterPro"/>
</dbReference>